<sequence length="123" mass="13630">MENAQLLYRDGEWTETADPFGTEGEDWDEVIKKAGYEHFFATGDVTSNGLAIRVFHSEANYMVEVDPFEGPVRYVFTASLPDLMELLAKWVPVVNGVTLSGLLASFEGGLVLEDLVKAATKRK</sequence>
<reference evidence="1" key="1">
    <citation type="submission" date="2020-11" db="EMBL/GenBank/DDBJ databases">
        <title>Isolation and identification of active actinomycetes.</title>
        <authorList>
            <person name="Yu B."/>
        </authorList>
    </citation>
    <scope>NUCLEOTIDE SEQUENCE</scope>
    <source>
        <strain evidence="1">NEAU-YB345</strain>
    </source>
</reference>
<organism evidence="1 2">
    <name type="scientific">Streptacidiphilus fuscans</name>
    <dbReference type="NCBI Taxonomy" id="2789292"/>
    <lineage>
        <taxon>Bacteria</taxon>
        <taxon>Bacillati</taxon>
        <taxon>Actinomycetota</taxon>
        <taxon>Actinomycetes</taxon>
        <taxon>Kitasatosporales</taxon>
        <taxon>Streptomycetaceae</taxon>
        <taxon>Streptacidiphilus</taxon>
    </lineage>
</organism>
<dbReference type="Proteomes" id="UP000657385">
    <property type="component" value="Unassembled WGS sequence"/>
</dbReference>
<accession>A0A931B893</accession>
<protein>
    <submittedName>
        <fullName evidence="1">Uncharacterized protein</fullName>
    </submittedName>
</protein>
<gene>
    <name evidence="1" type="ORF">I2501_20870</name>
</gene>
<evidence type="ECO:0000313" key="1">
    <source>
        <dbReference type="EMBL" id="MBF9070482.1"/>
    </source>
</evidence>
<proteinExistence type="predicted"/>
<evidence type="ECO:0000313" key="2">
    <source>
        <dbReference type="Proteomes" id="UP000657385"/>
    </source>
</evidence>
<keyword evidence="2" id="KW-1185">Reference proteome</keyword>
<name>A0A931B893_9ACTN</name>
<comment type="caution">
    <text evidence="1">The sequence shown here is derived from an EMBL/GenBank/DDBJ whole genome shotgun (WGS) entry which is preliminary data.</text>
</comment>
<dbReference type="AlphaFoldDB" id="A0A931B893"/>
<dbReference type="RefSeq" id="WP_196195649.1">
    <property type="nucleotide sequence ID" value="NZ_JADPRT010000008.1"/>
</dbReference>
<dbReference type="EMBL" id="JADPRT010000008">
    <property type="protein sequence ID" value="MBF9070482.1"/>
    <property type="molecule type" value="Genomic_DNA"/>
</dbReference>